<evidence type="ECO:0000256" key="1">
    <source>
        <dbReference type="ARBA" id="ARBA00004141"/>
    </source>
</evidence>
<dbReference type="OrthoDB" id="9798188at2"/>
<dbReference type="PATRIC" id="fig|869212.3.peg.389"/>
<evidence type="ECO:0000256" key="8">
    <source>
        <dbReference type="PROSITE-ProRule" id="PRU01193"/>
    </source>
</evidence>
<dbReference type="HOGENOM" id="CLU_015237_4_0_12"/>
<keyword evidence="13" id="KW-1185">Reference proteome</keyword>
<feature type="transmembrane region" description="Helical" evidence="9">
    <location>
        <begin position="56"/>
        <end position="79"/>
    </location>
</feature>
<dbReference type="EMBL" id="CP002959">
    <property type="protein sequence ID" value="AFM11072.1"/>
    <property type="molecule type" value="Genomic_DNA"/>
</dbReference>
<feature type="domain" description="CNNM transmembrane" evidence="11">
    <location>
        <begin position="1"/>
        <end position="198"/>
    </location>
</feature>
<dbReference type="PROSITE" id="PS51371">
    <property type="entry name" value="CBS"/>
    <property type="match status" value="1"/>
</dbReference>
<evidence type="ECO:0000256" key="5">
    <source>
        <dbReference type="ARBA" id="ARBA00023122"/>
    </source>
</evidence>
<evidence type="ECO:0000256" key="7">
    <source>
        <dbReference type="PROSITE-ProRule" id="PRU00703"/>
    </source>
</evidence>
<dbReference type="PANTHER" id="PTHR22777:SF17">
    <property type="entry name" value="UPF0053 PROTEIN SLL0260"/>
    <property type="match status" value="1"/>
</dbReference>
<dbReference type="KEGG" id="tpx:Turpa_0416"/>
<dbReference type="RefSeq" id="WP_014801592.1">
    <property type="nucleotide sequence ID" value="NC_018020.1"/>
</dbReference>
<evidence type="ECO:0008006" key="14">
    <source>
        <dbReference type="Google" id="ProtNLM"/>
    </source>
</evidence>
<feature type="transmembrane region" description="Helical" evidence="9">
    <location>
        <begin position="141"/>
        <end position="163"/>
    </location>
</feature>
<dbReference type="Pfam" id="PF01595">
    <property type="entry name" value="CNNM"/>
    <property type="match status" value="1"/>
</dbReference>
<dbReference type="SUPFAM" id="SSF54631">
    <property type="entry name" value="CBS-domain pair"/>
    <property type="match status" value="1"/>
</dbReference>
<evidence type="ECO:0000256" key="4">
    <source>
        <dbReference type="ARBA" id="ARBA00022989"/>
    </source>
</evidence>
<dbReference type="Proteomes" id="UP000006048">
    <property type="component" value="Chromosome"/>
</dbReference>
<name>I4B1B5_TURPD</name>
<accession>I4B1B5</accession>
<evidence type="ECO:0000259" key="11">
    <source>
        <dbReference type="PROSITE" id="PS51846"/>
    </source>
</evidence>
<keyword evidence="5 7" id="KW-0129">CBS domain</keyword>
<evidence type="ECO:0000313" key="13">
    <source>
        <dbReference type="Proteomes" id="UP000006048"/>
    </source>
</evidence>
<dbReference type="SUPFAM" id="SSF56176">
    <property type="entry name" value="FAD-binding/transporter-associated domain-like"/>
    <property type="match status" value="1"/>
</dbReference>
<dbReference type="InterPro" id="IPR002550">
    <property type="entry name" value="CNNM"/>
</dbReference>
<dbReference type="GO" id="GO:0050660">
    <property type="term" value="F:flavin adenine dinucleotide binding"/>
    <property type="evidence" value="ECO:0007669"/>
    <property type="project" value="InterPro"/>
</dbReference>
<dbReference type="GO" id="GO:0005886">
    <property type="term" value="C:plasma membrane"/>
    <property type="evidence" value="ECO:0007669"/>
    <property type="project" value="TreeGrafter"/>
</dbReference>
<keyword evidence="2 8" id="KW-0812">Transmembrane</keyword>
<evidence type="ECO:0000256" key="9">
    <source>
        <dbReference type="SAM" id="Phobius"/>
    </source>
</evidence>
<dbReference type="SMART" id="SM01091">
    <property type="entry name" value="CorC_HlyC"/>
    <property type="match status" value="1"/>
</dbReference>
<keyword evidence="3" id="KW-0677">Repeat</keyword>
<keyword evidence="4 8" id="KW-1133">Transmembrane helix</keyword>
<feature type="transmembrane region" description="Helical" evidence="9">
    <location>
        <begin position="100"/>
        <end position="121"/>
    </location>
</feature>
<evidence type="ECO:0000256" key="6">
    <source>
        <dbReference type="ARBA" id="ARBA00023136"/>
    </source>
</evidence>
<dbReference type="InterPro" id="IPR044751">
    <property type="entry name" value="Ion_transp-like_CBS"/>
</dbReference>
<proteinExistence type="predicted"/>
<protein>
    <recommendedName>
        <fullName evidence="14">HlyC/CorC family transporter</fullName>
    </recommendedName>
</protein>
<comment type="subcellular location">
    <subcellularLocation>
        <location evidence="1">Membrane</location>
        <topology evidence="1">Multi-pass membrane protein</topology>
    </subcellularLocation>
</comment>
<sequence length="431" mass="46609">MAQIIAIALLTLLNGLFSLAEMAVVSSRRARLAALAEQGHHSATLVIKLLQNPERFLSTVQVAITAVAIVTGFLGGSAVSEQVAELLKNSMPALSAYAKPIATVAVVGSTTALSIVVGELVPKSIALAHAEAIACFAVRPFFLVMWLLTPFSYVLSGLAQILLRLMRVKKSATPHVTEEEIRVMLRESRKSGLVHASEQYMVENVFNLDDKPVVQLMTPRARLRWIDIATAQADLLAFIGGNPHSYYPVCAGSVDNIEGILAVKSLLQALAKGARYDLRSSLITPLIVPESLKSSKLLELFKQQGQHFAVVVDEYGTVQGVATLHNILEAIVGDMPAGKAQDGPIVRRADGTFLIDGNLPIADFAFYFKCRPEALQGTDVHYTTLAGFVSARLQRLPAVGDLVEFEHGRFEVMDMDAARVDKLLFSPNKVG</sequence>
<dbReference type="Pfam" id="PF03471">
    <property type="entry name" value="CorC_HlyC"/>
    <property type="match status" value="1"/>
</dbReference>
<dbReference type="Gene3D" id="3.30.465.10">
    <property type="match status" value="1"/>
</dbReference>
<dbReference type="InterPro" id="IPR005170">
    <property type="entry name" value="Transptr-assoc_dom"/>
</dbReference>
<dbReference type="PROSITE" id="PS51846">
    <property type="entry name" value="CNNM"/>
    <property type="match status" value="1"/>
</dbReference>
<evidence type="ECO:0000256" key="3">
    <source>
        <dbReference type="ARBA" id="ARBA00022737"/>
    </source>
</evidence>
<reference evidence="12 13" key="1">
    <citation type="submission" date="2012-06" db="EMBL/GenBank/DDBJ databases">
        <title>The complete chromosome of genome of Turneriella parva DSM 21527.</title>
        <authorList>
            <consortium name="US DOE Joint Genome Institute (JGI-PGF)"/>
            <person name="Lucas S."/>
            <person name="Han J."/>
            <person name="Lapidus A."/>
            <person name="Bruce D."/>
            <person name="Goodwin L."/>
            <person name="Pitluck S."/>
            <person name="Peters L."/>
            <person name="Kyrpides N."/>
            <person name="Mavromatis K."/>
            <person name="Ivanova N."/>
            <person name="Mikhailova N."/>
            <person name="Chertkov O."/>
            <person name="Detter J.C."/>
            <person name="Tapia R."/>
            <person name="Han C."/>
            <person name="Land M."/>
            <person name="Hauser L."/>
            <person name="Markowitz V."/>
            <person name="Cheng J.-F."/>
            <person name="Hugenholtz P."/>
            <person name="Woyke T."/>
            <person name="Wu D."/>
            <person name="Gronow S."/>
            <person name="Wellnitz S."/>
            <person name="Brambilla E."/>
            <person name="Klenk H.-P."/>
            <person name="Eisen J.A."/>
        </authorList>
    </citation>
    <scope>NUCLEOTIDE SEQUENCE [LARGE SCALE GENOMIC DNA]</scope>
    <source>
        <strain evidence="13">ATCC BAA-1111 / DSM 21527 / NCTC 11395 / H</strain>
    </source>
</reference>
<dbReference type="InterPro" id="IPR046342">
    <property type="entry name" value="CBS_dom_sf"/>
</dbReference>
<keyword evidence="6 8" id="KW-0472">Membrane</keyword>
<dbReference type="PANTHER" id="PTHR22777">
    <property type="entry name" value="HEMOLYSIN-RELATED"/>
    <property type="match status" value="1"/>
</dbReference>
<dbReference type="CDD" id="cd04590">
    <property type="entry name" value="CBS_pair_CorC_HlyC_assoc"/>
    <property type="match status" value="1"/>
</dbReference>
<gene>
    <name evidence="12" type="ordered locus">Turpa_0416</name>
</gene>
<evidence type="ECO:0000313" key="12">
    <source>
        <dbReference type="EMBL" id="AFM11072.1"/>
    </source>
</evidence>
<dbReference type="STRING" id="869212.Turpa_0416"/>
<dbReference type="Gene3D" id="3.10.580.10">
    <property type="entry name" value="CBS-domain"/>
    <property type="match status" value="1"/>
</dbReference>
<dbReference type="InterPro" id="IPR036318">
    <property type="entry name" value="FAD-bd_PCMH-like_sf"/>
</dbReference>
<evidence type="ECO:0000256" key="2">
    <source>
        <dbReference type="ARBA" id="ARBA00022692"/>
    </source>
</evidence>
<dbReference type="AlphaFoldDB" id="I4B1B5"/>
<evidence type="ECO:0000259" key="10">
    <source>
        <dbReference type="PROSITE" id="PS51371"/>
    </source>
</evidence>
<dbReference type="Pfam" id="PF00571">
    <property type="entry name" value="CBS"/>
    <property type="match status" value="1"/>
</dbReference>
<feature type="domain" description="CBS" evidence="10">
    <location>
        <begin position="279"/>
        <end position="337"/>
    </location>
</feature>
<dbReference type="InterPro" id="IPR016169">
    <property type="entry name" value="FAD-bd_PCMH_sub2"/>
</dbReference>
<dbReference type="InterPro" id="IPR000644">
    <property type="entry name" value="CBS_dom"/>
</dbReference>
<organism evidence="12 13">
    <name type="scientific">Turneriella parva (strain ATCC BAA-1111 / DSM 21527 / NCTC 11395 / H)</name>
    <name type="common">Leptospira parva</name>
    <dbReference type="NCBI Taxonomy" id="869212"/>
    <lineage>
        <taxon>Bacteria</taxon>
        <taxon>Pseudomonadati</taxon>
        <taxon>Spirochaetota</taxon>
        <taxon>Spirochaetia</taxon>
        <taxon>Leptospirales</taxon>
        <taxon>Leptospiraceae</taxon>
        <taxon>Turneriella</taxon>
    </lineage>
</organism>